<organism evidence="1 2">
    <name type="scientific">Cellulomonas chitinilytica</name>
    <dbReference type="NCBI Taxonomy" id="398759"/>
    <lineage>
        <taxon>Bacteria</taxon>
        <taxon>Bacillati</taxon>
        <taxon>Actinomycetota</taxon>
        <taxon>Actinomycetes</taxon>
        <taxon>Micrococcales</taxon>
        <taxon>Cellulomonadaceae</taxon>
        <taxon>Cellulomonas</taxon>
    </lineage>
</organism>
<dbReference type="Proteomes" id="UP000632740">
    <property type="component" value="Unassembled WGS sequence"/>
</dbReference>
<keyword evidence="2" id="KW-1185">Reference proteome</keyword>
<comment type="caution">
    <text evidence="1">The sequence shown here is derived from an EMBL/GenBank/DDBJ whole genome shotgun (WGS) entry which is preliminary data.</text>
</comment>
<dbReference type="InterPro" id="IPR019639">
    <property type="entry name" value="DUF2505"/>
</dbReference>
<evidence type="ECO:0000313" key="2">
    <source>
        <dbReference type="Proteomes" id="UP000632740"/>
    </source>
</evidence>
<dbReference type="Pfam" id="PF10698">
    <property type="entry name" value="DUF2505"/>
    <property type="match status" value="1"/>
</dbReference>
<proteinExistence type="predicted"/>
<dbReference type="EMBL" id="BONK01000014">
    <property type="protein sequence ID" value="GIG22892.1"/>
    <property type="molecule type" value="Genomic_DNA"/>
</dbReference>
<dbReference type="AlphaFoldDB" id="A0A919P682"/>
<sequence>MHLSVSVAIATDPTSAAAMLADPEYVHLKLAASGALDQHVDVTGSAPDAFTVTTRRSLPTDSIPAHLRGFVGSSLDVRHVEAWEAAAADGSRAGTVVVEIAGAPVRLTGRASLQPADGGSVLVYEGELHAAIPLFGAAVEQAAAGAVKGALSAEEGVAAQWIADHGTATQP</sequence>
<protein>
    <recommendedName>
        <fullName evidence="3">DUF2505 domain-containing protein</fullName>
    </recommendedName>
</protein>
<name>A0A919P682_9CELL</name>
<evidence type="ECO:0000313" key="1">
    <source>
        <dbReference type="EMBL" id="GIG22892.1"/>
    </source>
</evidence>
<dbReference type="SUPFAM" id="SSF55961">
    <property type="entry name" value="Bet v1-like"/>
    <property type="match status" value="1"/>
</dbReference>
<accession>A0A919P682</accession>
<gene>
    <name evidence="1" type="ORF">Cch01nite_36160</name>
</gene>
<reference evidence="1" key="1">
    <citation type="submission" date="2021-01" db="EMBL/GenBank/DDBJ databases">
        <title>Whole genome shotgun sequence of Cellulomonas chitinilytica NBRC 110799.</title>
        <authorList>
            <person name="Komaki H."/>
            <person name="Tamura T."/>
        </authorList>
    </citation>
    <scope>NUCLEOTIDE SEQUENCE</scope>
    <source>
        <strain evidence="1">NBRC 110799</strain>
    </source>
</reference>
<evidence type="ECO:0008006" key="3">
    <source>
        <dbReference type="Google" id="ProtNLM"/>
    </source>
</evidence>